<dbReference type="AlphaFoldDB" id="A0A6C0HI68"/>
<evidence type="ECO:0000313" key="3">
    <source>
        <dbReference type="EMBL" id="QHT79796.1"/>
    </source>
</evidence>
<proteinExistence type="predicted"/>
<organism evidence="3">
    <name type="scientific">viral metagenome</name>
    <dbReference type="NCBI Taxonomy" id="1070528"/>
    <lineage>
        <taxon>unclassified sequences</taxon>
        <taxon>metagenomes</taxon>
        <taxon>organismal metagenomes</taxon>
    </lineage>
</organism>
<feature type="compositionally biased region" description="Polar residues" evidence="1">
    <location>
        <begin position="79"/>
        <end position="94"/>
    </location>
</feature>
<feature type="region of interest" description="Disordered" evidence="1">
    <location>
        <begin position="78"/>
        <end position="100"/>
    </location>
</feature>
<dbReference type="EMBL" id="MN739955">
    <property type="protein sequence ID" value="QHT79796.1"/>
    <property type="molecule type" value="Genomic_DNA"/>
</dbReference>
<evidence type="ECO:0000256" key="1">
    <source>
        <dbReference type="SAM" id="MobiDB-lite"/>
    </source>
</evidence>
<feature type="transmembrane region" description="Helical" evidence="2">
    <location>
        <begin position="130"/>
        <end position="148"/>
    </location>
</feature>
<evidence type="ECO:0000256" key="2">
    <source>
        <dbReference type="SAM" id="Phobius"/>
    </source>
</evidence>
<keyword evidence="2" id="KW-0812">Transmembrane</keyword>
<accession>A0A6C0HI68</accession>
<name>A0A6C0HI68_9ZZZZ</name>
<keyword evidence="2" id="KW-0472">Membrane</keyword>
<reference evidence="3" key="1">
    <citation type="journal article" date="2020" name="Nature">
        <title>Giant virus diversity and host interactions through global metagenomics.</title>
        <authorList>
            <person name="Schulz F."/>
            <person name="Roux S."/>
            <person name="Paez-Espino D."/>
            <person name="Jungbluth S."/>
            <person name="Walsh D.A."/>
            <person name="Denef V.J."/>
            <person name="McMahon K.D."/>
            <person name="Konstantinidis K.T."/>
            <person name="Eloe-Fadrosh E.A."/>
            <person name="Kyrpides N.C."/>
            <person name="Woyke T."/>
        </authorList>
    </citation>
    <scope>NUCLEOTIDE SEQUENCE</scope>
    <source>
        <strain evidence="3">GVMAG-M-3300023184-105</strain>
    </source>
</reference>
<protein>
    <submittedName>
        <fullName evidence="3">Uncharacterized protein</fullName>
    </submittedName>
</protein>
<keyword evidence="2" id="KW-1133">Transmembrane helix</keyword>
<sequence>MQNMQNMQNNTFRFNDDLGNILARSPAPVMGKTATVKTKYEGFEDYMTVDISDYNIYSEKNPDISPKYTMISKAEYLQTPDSSETESQNTNISGVDSKEYPDYDDVPITTAPPVPDVIASKLLEQSKMSTINTVYIGSLTVIGLYVLFRYMKY</sequence>